<dbReference type="SUPFAM" id="SSF52540">
    <property type="entry name" value="P-loop containing nucleoside triphosphate hydrolases"/>
    <property type="match status" value="1"/>
</dbReference>
<dbReference type="PANTHER" id="PTHR40396:SF1">
    <property type="entry name" value="ATPASE AAA-TYPE CORE DOMAIN-CONTAINING PROTEIN"/>
    <property type="match status" value="1"/>
</dbReference>
<name>A0A0D8HDE5_9ACTN</name>
<evidence type="ECO:0000313" key="1">
    <source>
        <dbReference type="EMBL" id="KJF15904.1"/>
    </source>
</evidence>
<dbReference type="STRING" id="1280514.AXFE_32350"/>
<dbReference type="InterPro" id="IPR027417">
    <property type="entry name" value="P-loop_NTPase"/>
</dbReference>
<protein>
    <recommendedName>
        <fullName evidence="3">ATPase AAA-type core domain-containing protein</fullName>
    </recommendedName>
</protein>
<dbReference type="AlphaFoldDB" id="A0A0D8HDE5"/>
<proteinExistence type="predicted"/>
<dbReference type="OrthoDB" id="9809324at2"/>
<evidence type="ECO:0000313" key="2">
    <source>
        <dbReference type="Proteomes" id="UP000032360"/>
    </source>
</evidence>
<reference evidence="1 2" key="1">
    <citation type="submission" date="2015-01" db="EMBL/GenBank/DDBJ databases">
        <title>Draft genome of the acidophilic iron oxidizer Acidithrix ferrooxidans strain Py-F3.</title>
        <authorList>
            <person name="Poehlein A."/>
            <person name="Eisen S."/>
            <person name="Schloemann M."/>
            <person name="Johnson B.D."/>
            <person name="Daniel R."/>
            <person name="Muehling M."/>
        </authorList>
    </citation>
    <scope>NUCLEOTIDE SEQUENCE [LARGE SCALE GENOMIC DNA]</scope>
    <source>
        <strain evidence="1 2">Py-F3</strain>
    </source>
</reference>
<dbReference type="RefSeq" id="WP_052606898.1">
    <property type="nucleotide sequence ID" value="NZ_JXYS01000111.1"/>
</dbReference>
<evidence type="ECO:0008006" key="3">
    <source>
        <dbReference type="Google" id="ProtNLM"/>
    </source>
</evidence>
<dbReference type="PANTHER" id="PTHR40396">
    <property type="entry name" value="ATPASE-LIKE PROTEIN"/>
    <property type="match status" value="1"/>
</dbReference>
<keyword evidence="2" id="KW-1185">Reference proteome</keyword>
<accession>A0A0D8HDE5</accession>
<gene>
    <name evidence="1" type="ORF">AXFE_32350</name>
</gene>
<organism evidence="1 2">
    <name type="scientific">Acidithrix ferrooxidans</name>
    <dbReference type="NCBI Taxonomy" id="1280514"/>
    <lineage>
        <taxon>Bacteria</taxon>
        <taxon>Bacillati</taxon>
        <taxon>Actinomycetota</taxon>
        <taxon>Acidimicrobiia</taxon>
        <taxon>Acidimicrobiales</taxon>
        <taxon>Acidimicrobiaceae</taxon>
        <taxon>Acidithrix</taxon>
    </lineage>
</organism>
<sequence>MLVSFEIENWGPFSNVETVSFIAGRERQHRQTLSSVPRYKMSILPIVSFFGEAGTGKTALIEALSFLRAVGVGDSLSQSTTFDFFRMTYGRYANDPSRTISIAAMVLVGDDLLEYRIHLSHRGLERELITQVGVTSDKVLVEATPSSLSTDGSKSQRRSLSPYLGSYSFVADGPILAYLGKRATEVASDLASKKGRKREVDEKEAMNFDYLMVRRLYDWFSESVEIFGLGDSNSGSISIRDFSTQMLSDLSRALNRYEMDIDLISIDETVFDKELLVPYSSVLKDGSDQVELLAGLLGHSSGWLVSRGETWVLRRLIARSARDGRSRALSLYSPGEQRAVALVASVFFSHKDNISRLIAYDDADLRIFPSLMRKILLDFIEAAPRDPSIQLMVTLGSPLLLDQDIFRRDEMVIVEASGGQHNLASISDFSGIRYDRDIMRLYLDGLLSSAPTEESGG</sequence>
<comment type="caution">
    <text evidence="1">The sequence shown here is derived from an EMBL/GenBank/DDBJ whole genome shotgun (WGS) entry which is preliminary data.</text>
</comment>
<dbReference type="Proteomes" id="UP000032360">
    <property type="component" value="Unassembled WGS sequence"/>
</dbReference>
<dbReference type="EMBL" id="JXYS01000111">
    <property type="protein sequence ID" value="KJF15904.1"/>
    <property type="molecule type" value="Genomic_DNA"/>
</dbReference>